<dbReference type="EMBL" id="NUWN01000004">
    <property type="protein sequence ID" value="PFK47657.1"/>
    <property type="molecule type" value="Genomic_DNA"/>
</dbReference>
<organism evidence="2 3">
    <name type="scientific">Bacillus cereus</name>
    <dbReference type="NCBI Taxonomy" id="1396"/>
    <lineage>
        <taxon>Bacteria</taxon>
        <taxon>Bacillati</taxon>
        <taxon>Bacillota</taxon>
        <taxon>Bacilli</taxon>
        <taxon>Bacillales</taxon>
        <taxon>Bacillaceae</taxon>
        <taxon>Bacillus</taxon>
        <taxon>Bacillus cereus group</taxon>
    </lineage>
</organism>
<gene>
    <name evidence="2" type="ORF">COI93_00750</name>
</gene>
<evidence type="ECO:0000313" key="3">
    <source>
        <dbReference type="Proteomes" id="UP000242656"/>
    </source>
</evidence>
<sequence>MNRTFRILMKITPPLSMFFILIGLTLGVIGVLDHNIKTITGSLFIIAQAAIAIIYTKSFKRIWGQ</sequence>
<reference evidence="2 3" key="1">
    <citation type="submission" date="2017-09" db="EMBL/GenBank/DDBJ databases">
        <title>Large-scale bioinformatics analysis of Bacillus genomes uncovers conserved roles of natural products in bacterial physiology.</title>
        <authorList>
            <consortium name="Agbiome Team Llc"/>
            <person name="Bleich R.M."/>
            <person name="Grubbs K.J."/>
            <person name="Santa Maria K.C."/>
            <person name="Allen S.E."/>
            <person name="Farag S."/>
            <person name="Shank E.A."/>
            <person name="Bowers A."/>
        </authorList>
    </citation>
    <scope>NUCLEOTIDE SEQUENCE [LARGE SCALE GENOMIC DNA]</scope>
    <source>
        <strain evidence="2 3">AFS083043</strain>
    </source>
</reference>
<dbReference type="AlphaFoldDB" id="A0A2B0MU41"/>
<feature type="transmembrane region" description="Helical" evidence="1">
    <location>
        <begin position="38"/>
        <end position="56"/>
    </location>
</feature>
<protein>
    <submittedName>
        <fullName evidence="2">Uncharacterized protein</fullName>
    </submittedName>
</protein>
<proteinExistence type="predicted"/>
<keyword evidence="1" id="KW-0472">Membrane</keyword>
<comment type="caution">
    <text evidence="2">The sequence shown here is derived from an EMBL/GenBank/DDBJ whole genome shotgun (WGS) entry which is preliminary data.</text>
</comment>
<dbReference type="RefSeq" id="WP_098489229.1">
    <property type="nucleotide sequence ID" value="NZ_NUWN01000004.1"/>
</dbReference>
<keyword evidence="1" id="KW-1133">Transmembrane helix</keyword>
<evidence type="ECO:0000313" key="2">
    <source>
        <dbReference type="EMBL" id="PFK47657.1"/>
    </source>
</evidence>
<dbReference type="Proteomes" id="UP000242656">
    <property type="component" value="Unassembled WGS sequence"/>
</dbReference>
<name>A0A2B0MU41_BACCE</name>
<keyword evidence="1" id="KW-0812">Transmembrane</keyword>
<feature type="transmembrane region" description="Helical" evidence="1">
    <location>
        <begin position="12"/>
        <end position="32"/>
    </location>
</feature>
<evidence type="ECO:0000256" key="1">
    <source>
        <dbReference type="SAM" id="Phobius"/>
    </source>
</evidence>
<accession>A0A2B0MU41</accession>